<dbReference type="PANTHER" id="PTHR22950:SF458">
    <property type="entry name" value="SODIUM-COUPLED NEUTRAL AMINO ACID TRANSPORTER 11-RELATED"/>
    <property type="match status" value="1"/>
</dbReference>
<dbReference type="PANTHER" id="PTHR22950">
    <property type="entry name" value="AMINO ACID TRANSPORTER"/>
    <property type="match status" value="1"/>
</dbReference>
<dbReference type="Pfam" id="PF01490">
    <property type="entry name" value="Aa_trans"/>
    <property type="match status" value="1"/>
</dbReference>
<name>A0ABP0R9Y2_9DINO</name>
<sequence>MAPTVPSDGVAHDRTFRESMTLLLASGIGSGVLVLPRSMAAVGCVPAAVYFFVGAAISGLTTWFLSMAMLEVRRRWIEEELYRGAQHPYHQLSEGVARHASPTTWQDMEPTSPMSPSPNLKRSTSFREFVTRVGPSYGDLVEKATNDVFPFASTILDCVLFFHNTLALTVYFLFVSESLERISFWPANSKHLGEPYAHVVTILWTALVGCWLSTWPTIGRLARLANSSPAVLWLMMFSIWMECPFGPFPIHREDIRPHVELREPLAAAFADDWVRRSPAVLCIVVFASFWHTNCVAVAREFHDATPTRLLALSFTSSSLLGLLYYLIAWGGYITWGERLLHAPNIVSLYSPENPAFICVRAGLAFSLSIAIPLNVFPIRESVQNMRPFDKMPKALRRILLGTDPRTRANREHEILGVILVLIPMTLSLCFSNVVQLITFLGGSLVSLLMIVFPCIVFRLVAPPDCRIWFWFVLLAGGAVAMFLVLASWGWIGDSA</sequence>
<protein>
    <submittedName>
        <fullName evidence="1">Uncharacterized protein</fullName>
    </submittedName>
</protein>
<dbReference type="InterPro" id="IPR013057">
    <property type="entry name" value="AA_transpt_TM"/>
</dbReference>
<dbReference type="Proteomes" id="UP001642464">
    <property type="component" value="Unassembled WGS sequence"/>
</dbReference>
<dbReference type="EMBL" id="CAXAMM010041117">
    <property type="protein sequence ID" value="CAK9097396.1"/>
    <property type="molecule type" value="Genomic_DNA"/>
</dbReference>
<keyword evidence="2" id="KW-1185">Reference proteome</keyword>
<reference evidence="1 2" key="1">
    <citation type="submission" date="2024-02" db="EMBL/GenBank/DDBJ databases">
        <authorList>
            <person name="Chen Y."/>
            <person name="Shah S."/>
            <person name="Dougan E. K."/>
            <person name="Thang M."/>
            <person name="Chan C."/>
        </authorList>
    </citation>
    <scope>NUCLEOTIDE SEQUENCE [LARGE SCALE GENOMIC DNA]</scope>
</reference>
<accession>A0ABP0R9Y2</accession>
<organism evidence="1 2">
    <name type="scientific">Durusdinium trenchii</name>
    <dbReference type="NCBI Taxonomy" id="1381693"/>
    <lineage>
        <taxon>Eukaryota</taxon>
        <taxon>Sar</taxon>
        <taxon>Alveolata</taxon>
        <taxon>Dinophyceae</taxon>
        <taxon>Suessiales</taxon>
        <taxon>Symbiodiniaceae</taxon>
        <taxon>Durusdinium</taxon>
    </lineage>
</organism>
<comment type="caution">
    <text evidence="1">The sequence shown here is derived from an EMBL/GenBank/DDBJ whole genome shotgun (WGS) entry which is preliminary data.</text>
</comment>
<evidence type="ECO:0000313" key="1">
    <source>
        <dbReference type="EMBL" id="CAK9097396.1"/>
    </source>
</evidence>
<evidence type="ECO:0000313" key="2">
    <source>
        <dbReference type="Proteomes" id="UP001642464"/>
    </source>
</evidence>
<proteinExistence type="predicted"/>
<gene>
    <name evidence="1" type="ORF">SCF082_LOCUS45687</name>
</gene>